<evidence type="ECO:0000313" key="2">
    <source>
        <dbReference type="Proteomes" id="UP001157161"/>
    </source>
</evidence>
<reference evidence="1" key="1">
    <citation type="journal article" date="2014" name="Int. J. Syst. Evol. Microbiol.">
        <title>Complete genome sequence of Corynebacterium casei LMG S-19264T (=DSM 44701T), isolated from a smear-ripened cheese.</title>
        <authorList>
            <consortium name="US DOE Joint Genome Institute (JGI-PGF)"/>
            <person name="Walter F."/>
            <person name="Albersmeier A."/>
            <person name="Kalinowski J."/>
            <person name="Ruckert C."/>
        </authorList>
    </citation>
    <scope>NUCLEOTIDE SEQUENCE</scope>
    <source>
        <strain evidence="1">NBRC 112290</strain>
    </source>
</reference>
<dbReference type="InterPro" id="IPR036249">
    <property type="entry name" value="Thioredoxin-like_sf"/>
</dbReference>
<reference evidence="1" key="2">
    <citation type="submission" date="2023-02" db="EMBL/GenBank/DDBJ databases">
        <authorList>
            <person name="Sun Q."/>
            <person name="Mori K."/>
        </authorList>
    </citation>
    <scope>NUCLEOTIDE SEQUENCE</scope>
    <source>
        <strain evidence="1">NBRC 112290</strain>
    </source>
</reference>
<accession>A0AA38CVI0</accession>
<evidence type="ECO:0000313" key="1">
    <source>
        <dbReference type="EMBL" id="GMA32412.1"/>
    </source>
</evidence>
<protein>
    <submittedName>
        <fullName evidence="1">Thioredoxin family protein</fullName>
    </submittedName>
</protein>
<gene>
    <name evidence="1" type="ORF">GCM10025875_24040</name>
</gene>
<organism evidence="1 2">
    <name type="scientific">Litorihabitans aurantiacus</name>
    <dbReference type="NCBI Taxonomy" id="1930061"/>
    <lineage>
        <taxon>Bacteria</taxon>
        <taxon>Bacillati</taxon>
        <taxon>Actinomycetota</taxon>
        <taxon>Actinomycetes</taxon>
        <taxon>Micrococcales</taxon>
        <taxon>Beutenbergiaceae</taxon>
        <taxon>Litorihabitans</taxon>
    </lineage>
</organism>
<dbReference type="Pfam" id="PF05768">
    <property type="entry name" value="Glrx-like"/>
    <property type="match status" value="1"/>
</dbReference>
<dbReference type="SUPFAM" id="SSF52833">
    <property type="entry name" value="Thioredoxin-like"/>
    <property type="match status" value="1"/>
</dbReference>
<dbReference type="Proteomes" id="UP001157161">
    <property type="component" value="Unassembled WGS sequence"/>
</dbReference>
<keyword evidence="2" id="KW-1185">Reference proteome</keyword>
<name>A0AA38CVI0_9MICO</name>
<comment type="caution">
    <text evidence="1">The sequence shown here is derived from an EMBL/GenBank/DDBJ whole genome shotgun (WGS) entry which is preliminary data.</text>
</comment>
<dbReference type="RefSeq" id="WP_284251111.1">
    <property type="nucleotide sequence ID" value="NZ_BSUM01000001.1"/>
</dbReference>
<proteinExistence type="predicted"/>
<dbReference type="AlphaFoldDB" id="A0AA38CVI0"/>
<dbReference type="Gene3D" id="3.40.30.10">
    <property type="entry name" value="Glutaredoxin"/>
    <property type="match status" value="1"/>
</dbReference>
<dbReference type="EMBL" id="BSUM01000001">
    <property type="protein sequence ID" value="GMA32412.1"/>
    <property type="molecule type" value="Genomic_DNA"/>
</dbReference>
<sequence length="88" mass="9298">MDDDGSGGGGDVRLILVERLGCHLCQDAHRVLDAVTERTGHAWVSVDVDASPELQEQFGELVPVALVDGRPQGHWRLDASVIAAALGA</sequence>
<dbReference type="InterPro" id="IPR008554">
    <property type="entry name" value="Glutaredoxin-like"/>
</dbReference>